<dbReference type="InterPro" id="IPR002136">
    <property type="entry name" value="Ribosomal_uL4"/>
</dbReference>
<dbReference type="OrthoDB" id="9803201at2"/>
<evidence type="ECO:0000256" key="6">
    <source>
        <dbReference type="SAM" id="MobiDB-lite"/>
    </source>
</evidence>
<evidence type="ECO:0000313" key="7">
    <source>
        <dbReference type="EMBL" id="PJZ26759.1"/>
    </source>
</evidence>
<protein>
    <recommendedName>
        <fullName evidence="4 5">Large ribosomal subunit protein uL4</fullName>
    </recommendedName>
</protein>
<evidence type="ECO:0000256" key="1">
    <source>
        <dbReference type="ARBA" id="ARBA00010528"/>
    </source>
</evidence>
<comment type="function">
    <text evidence="5">One of the primary rRNA binding proteins, this protein initially binds near the 5'-end of the 23S rRNA. It is important during the early stages of 50S assembly. It makes multiple contacts with different domains of the 23S rRNA in the assembled 50S subunit and ribosome.</text>
</comment>
<dbReference type="HAMAP" id="MF_01328_B">
    <property type="entry name" value="Ribosomal_uL4_B"/>
    <property type="match status" value="1"/>
</dbReference>
<evidence type="ECO:0000313" key="8">
    <source>
        <dbReference type="Proteomes" id="UP000232196"/>
    </source>
</evidence>
<dbReference type="Pfam" id="PF00573">
    <property type="entry name" value="Ribosomal_L4"/>
    <property type="match status" value="1"/>
</dbReference>
<comment type="similarity">
    <text evidence="1 5">Belongs to the universal ribosomal protein uL4 family.</text>
</comment>
<dbReference type="GO" id="GO:0005840">
    <property type="term" value="C:ribosome"/>
    <property type="evidence" value="ECO:0007669"/>
    <property type="project" value="UniProtKB-KW"/>
</dbReference>
<dbReference type="Proteomes" id="UP000232196">
    <property type="component" value="Unassembled WGS sequence"/>
</dbReference>
<dbReference type="NCBIfam" id="TIGR03953">
    <property type="entry name" value="rplD_bact"/>
    <property type="match status" value="1"/>
</dbReference>
<dbReference type="InterPro" id="IPR023574">
    <property type="entry name" value="Ribosomal_uL4_dom_sf"/>
</dbReference>
<evidence type="ECO:0000256" key="3">
    <source>
        <dbReference type="ARBA" id="ARBA00023274"/>
    </source>
</evidence>
<feature type="region of interest" description="Disordered" evidence="6">
    <location>
        <begin position="45"/>
        <end position="97"/>
    </location>
</feature>
<keyword evidence="5" id="KW-0694">RNA-binding</keyword>
<keyword evidence="8" id="KW-1185">Reference proteome</keyword>
<dbReference type="EMBL" id="NPDN01000002">
    <property type="protein sequence ID" value="PJZ26759.1"/>
    <property type="molecule type" value="Genomic_DNA"/>
</dbReference>
<comment type="caution">
    <text evidence="7">The sequence shown here is derived from an EMBL/GenBank/DDBJ whole genome shotgun (WGS) entry which is preliminary data.</text>
</comment>
<keyword evidence="2 5" id="KW-0689">Ribosomal protein</keyword>
<evidence type="ECO:0000256" key="4">
    <source>
        <dbReference type="ARBA" id="ARBA00035244"/>
    </source>
</evidence>
<sequence length="211" mass="23307">MKAQKYSKEGKLLSEIELPASLFESKYSSGAIYDAIKAENANLRSGNHHTKTRSEVSGGGKKPWSQKGTGRARQGSIRAPQWVGGGTVHGPRKRDYSYNVSPKVKRRAVLSVLNKKAQDAVIKVIEDLDPKEFSTKAFSTLFSNIGLKNTGVIGFLVDGENDFLKKSVRNIPTVKYINSKRIAVRDILYNRNLVITEAALGEILKHYGEGK</sequence>
<dbReference type="PANTHER" id="PTHR10746:SF6">
    <property type="entry name" value="LARGE RIBOSOMAL SUBUNIT PROTEIN UL4M"/>
    <property type="match status" value="1"/>
</dbReference>
<dbReference type="InterPro" id="IPR013005">
    <property type="entry name" value="Ribosomal_uL4-like"/>
</dbReference>
<keyword evidence="3 5" id="KW-0687">Ribonucleoprotein</keyword>
<accession>A0A2M9XGJ4</accession>
<dbReference type="GO" id="GO:0003735">
    <property type="term" value="F:structural constituent of ribosome"/>
    <property type="evidence" value="ECO:0007669"/>
    <property type="project" value="InterPro"/>
</dbReference>
<comment type="subunit">
    <text evidence="5">Part of the 50S ribosomal subunit.</text>
</comment>
<dbReference type="RefSeq" id="WP_100705559.1">
    <property type="nucleotide sequence ID" value="NZ_NPDL01000002.1"/>
</dbReference>
<dbReference type="AlphaFoldDB" id="A0A2M9XGJ4"/>
<dbReference type="GO" id="GO:0019843">
    <property type="term" value="F:rRNA binding"/>
    <property type="evidence" value="ECO:0007669"/>
    <property type="project" value="UniProtKB-UniRule"/>
</dbReference>
<organism evidence="7 8">
    <name type="scientific">Leptospira hartskeerlii</name>
    <dbReference type="NCBI Taxonomy" id="2023177"/>
    <lineage>
        <taxon>Bacteria</taxon>
        <taxon>Pseudomonadati</taxon>
        <taxon>Spirochaetota</taxon>
        <taxon>Spirochaetia</taxon>
        <taxon>Leptospirales</taxon>
        <taxon>Leptospiraceae</taxon>
        <taxon>Leptospira</taxon>
    </lineage>
</organism>
<keyword evidence="5" id="KW-0699">rRNA-binding</keyword>
<dbReference type="GO" id="GO:1990904">
    <property type="term" value="C:ribonucleoprotein complex"/>
    <property type="evidence" value="ECO:0007669"/>
    <property type="project" value="UniProtKB-KW"/>
</dbReference>
<reference evidence="7 8" key="1">
    <citation type="submission" date="2017-07" db="EMBL/GenBank/DDBJ databases">
        <title>Leptospira spp. isolated from tropical soils.</title>
        <authorList>
            <person name="Thibeaux R."/>
            <person name="Iraola G."/>
            <person name="Ferres I."/>
            <person name="Bierque E."/>
            <person name="Girault D."/>
            <person name="Soupe-Gilbert M.-E."/>
            <person name="Picardeau M."/>
            <person name="Goarant C."/>
        </authorList>
    </citation>
    <scope>NUCLEOTIDE SEQUENCE [LARGE SCALE GENOMIC DNA]</scope>
    <source>
        <strain evidence="7 8">MCA1-C-A1</strain>
    </source>
</reference>
<name>A0A2M9XGJ4_9LEPT</name>
<dbReference type="Gene3D" id="3.40.1370.10">
    <property type="match status" value="1"/>
</dbReference>
<proteinExistence type="inferred from homology"/>
<dbReference type="PANTHER" id="PTHR10746">
    <property type="entry name" value="50S RIBOSOMAL PROTEIN L4"/>
    <property type="match status" value="1"/>
</dbReference>
<comment type="function">
    <text evidence="5">Forms part of the polypeptide exit tunnel.</text>
</comment>
<evidence type="ECO:0000256" key="2">
    <source>
        <dbReference type="ARBA" id="ARBA00022980"/>
    </source>
</evidence>
<evidence type="ECO:0000256" key="5">
    <source>
        <dbReference type="HAMAP-Rule" id="MF_01328"/>
    </source>
</evidence>
<dbReference type="SUPFAM" id="SSF52166">
    <property type="entry name" value="Ribosomal protein L4"/>
    <property type="match status" value="1"/>
</dbReference>
<gene>
    <name evidence="5" type="primary">rplD</name>
    <name evidence="7" type="ORF">CH357_04525</name>
</gene>
<dbReference type="GO" id="GO:0006412">
    <property type="term" value="P:translation"/>
    <property type="evidence" value="ECO:0007669"/>
    <property type="project" value="UniProtKB-UniRule"/>
</dbReference>